<organism evidence="2 3">
    <name type="scientific">Variovorax paradoxus</name>
    <dbReference type="NCBI Taxonomy" id="34073"/>
    <lineage>
        <taxon>Bacteria</taxon>
        <taxon>Pseudomonadati</taxon>
        <taxon>Pseudomonadota</taxon>
        <taxon>Betaproteobacteria</taxon>
        <taxon>Burkholderiales</taxon>
        <taxon>Comamonadaceae</taxon>
        <taxon>Variovorax</taxon>
    </lineage>
</organism>
<comment type="caution">
    <text evidence="2">The sequence shown here is derived from an EMBL/GenBank/DDBJ whole genome shotgun (WGS) entry which is preliminary data.</text>
</comment>
<gene>
    <name evidence="2" type="ORF">A3K87_13860</name>
</gene>
<reference evidence="2 3" key="1">
    <citation type="submission" date="2016-03" db="EMBL/GenBank/DDBJ databases">
        <title>Genome sequence of Variovorax paradoxus KB5.</title>
        <authorList>
            <person name="Jeong H."/>
            <person name="Hong C.E."/>
            <person name="Jo S.H."/>
            <person name="Park J.M."/>
        </authorList>
    </citation>
    <scope>NUCLEOTIDE SEQUENCE [LARGE SCALE GENOMIC DNA]</scope>
    <source>
        <strain evidence="2 3">KB5</strain>
    </source>
</reference>
<dbReference type="Pfam" id="PF05899">
    <property type="entry name" value="Cupin_3"/>
    <property type="match status" value="1"/>
</dbReference>
<sequence>MRKWPETEVIQLVTGRVAITHMDGSVHRYGAGDTFVLPQGFKGVWDQPGKLSKIVVRHPLFWKD</sequence>
<dbReference type="EMBL" id="LVHG01000037">
    <property type="protein sequence ID" value="OAK64668.1"/>
    <property type="molecule type" value="Genomic_DNA"/>
</dbReference>
<dbReference type="InterPro" id="IPR014710">
    <property type="entry name" value="RmlC-like_jellyroll"/>
</dbReference>
<protein>
    <recommendedName>
        <fullName evidence="1">(S)-ureidoglycine aminohydrolase cupin domain-containing protein</fullName>
    </recommendedName>
</protein>
<dbReference type="InterPro" id="IPR008579">
    <property type="entry name" value="UGlyAH_Cupin_dom"/>
</dbReference>
<evidence type="ECO:0000259" key="1">
    <source>
        <dbReference type="Pfam" id="PF05899"/>
    </source>
</evidence>
<evidence type="ECO:0000313" key="2">
    <source>
        <dbReference type="EMBL" id="OAK64668.1"/>
    </source>
</evidence>
<feature type="domain" description="(S)-ureidoglycine aminohydrolase cupin" evidence="1">
    <location>
        <begin position="3"/>
        <end position="46"/>
    </location>
</feature>
<name>A0AA91DQ20_VARPD</name>
<dbReference type="Proteomes" id="UP000077852">
    <property type="component" value="Unassembled WGS sequence"/>
</dbReference>
<accession>A0AA91DQ20</accession>
<dbReference type="AlphaFoldDB" id="A0AA91DQ20"/>
<evidence type="ECO:0000313" key="3">
    <source>
        <dbReference type="Proteomes" id="UP000077852"/>
    </source>
</evidence>
<dbReference type="InterPro" id="IPR011051">
    <property type="entry name" value="RmlC_Cupin_sf"/>
</dbReference>
<proteinExistence type="predicted"/>
<dbReference type="SUPFAM" id="SSF51182">
    <property type="entry name" value="RmlC-like cupins"/>
    <property type="match status" value="1"/>
</dbReference>
<dbReference type="Gene3D" id="2.60.120.10">
    <property type="entry name" value="Jelly Rolls"/>
    <property type="match status" value="1"/>
</dbReference>